<dbReference type="PROSITE" id="PS50878">
    <property type="entry name" value="RT_POL"/>
    <property type="match status" value="1"/>
</dbReference>
<feature type="domain" description="Reverse transcriptase" evidence="1">
    <location>
        <begin position="1"/>
        <end position="160"/>
    </location>
</feature>
<organism evidence="2 3">
    <name type="scientific">Geodia barretti</name>
    <name type="common">Barrett's horny sponge</name>
    <dbReference type="NCBI Taxonomy" id="519541"/>
    <lineage>
        <taxon>Eukaryota</taxon>
        <taxon>Metazoa</taxon>
        <taxon>Porifera</taxon>
        <taxon>Demospongiae</taxon>
        <taxon>Heteroscleromorpha</taxon>
        <taxon>Tetractinellida</taxon>
        <taxon>Astrophorina</taxon>
        <taxon>Geodiidae</taxon>
        <taxon>Geodia</taxon>
    </lineage>
</organism>
<evidence type="ECO:0000313" key="2">
    <source>
        <dbReference type="EMBL" id="CAI8024099.1"/>
    </source>
</evidence>
<dbReference type="PANTHER" id="PTHR37984">
    <property type="entry name" value="PROTEIN CBG26694"/>
    <property type="match status" value="1"/>
</dbReference>
<dbReference type="AlphaFoldDB" id="A0AA35WKU5"/>
<dbReference type="CDD" id="cd01647">
    <property type="entry name" value="RT_LTR"/>
    <property type="match status" value="1"/>
</dbReference>
<dbReference type="Pfam" id="PF12796">
    <property type="entry name" value="Ank_2"/>
    <property type="match status" value="1"/>
</dbReference>
<dbReference type="PANTHER" id="PTHR37984:SF13">
    <property type="entry name" value="RIBONUCLEASE H"/>
    <property type="match status" value="1"/>
</dbReference>
<dbReference type="InterPro" id="IPR043128">
    <property type="entry name" value="Rev_trsase/Diguanyl_cyclase"/>
</dbReference>
<dbReference type="Gene3D" id="1.25.40.20">
    <property type="entry name" value="Ankyrin repeat-containing domain"/>
    <property type="match status" value="1"/>
</dbReference>
<dbReference type="Gene3D" id="3.30.70.270">
    <property type="match status" value="1"/>
</dbReference>
<dbReference type="SUPFAM" id="SSF56672">
    <property type="entry name" value="DNA/RNA polymerases"/>
    <property type="match status" value="1"/>
</dbReference>
<accession>A0AA35WKU5</accession>
<dbReference type="InterPro" id="IPR043502">
    <property type="entry name" value="DNA/RNA_pol_sf"/>
</dbReference>
<dbReference type="InterPro" id="IPR050951">
    <property type="entry name" value="Retrovirus_Pol_polyprotein"/>
</dbReference>
<comment type="caution">
    <text evidence="2">The sequence shown here is derived from an EMBL/GenBank/DDBJ whole genome shotgun (WGS) entry which is preliminary data.</text>
</comment>
<dbReference type="Pfam" id="PF00078">
    <property type="entry name" value="RVT_1"/>
    <property type="match status" value="1"/>
</dbReference>
<evidence type="ECO:0000259" key="1">
    <source>
        <dbReference type="PROSITE" id="PS50878"/>
    </source>
</evidence>
<reference evidence="2" key="1">
    <citation type="submission" date="2023-03" db="EMBL/GenBank/DDBJ databases">
        <authorList>
            <person name="Steffen K."/>
            <person name="Cardenas P."/>
        </authorList>
    </citation>
    <scope>NUCLEOTIDE SEQUENCE</scope>
</reference>
<dbReference type="InterPro" id="IPR036770">
    <property type="entry name" value="Ankyrin_rpt-contain_sf"/>
</dbReference>
<dbReference type="SUPFAM" id="SSF48403">
    <property type="entry name" value="Ankyrin repeat"/>
    <property type="match status" value="1"/>
</dbReference>
<evidence type="ECO:0000313" key="3">
    <source>
        <dbReference type="Proteomes" id="UP001174909"/>
    </source>
</evidence>
<dbReference type="InterPro" id="IPR002110">
    <property type="entry name" value="Ankyrin_rpt"/>
</dbReference>
<dbReference type="Proteomes" id="UP001174909">
    <property type="component" value="Unassembled WGS sequence"/>
</dbReference>
<sequence>MRESLYSTSTLQRQNGDSAVINAVVGYEPATLRELVRAGSDLNLQNQAGLTPLIIAARSGRTDITSILLEGEHINLDIQENAAKLEKYPLTRIEELFASLAGGKLFTPLDLSHAYVQIPLDKHSRRFVTINTHKGLFEYKRLPFGVASAPSIFQRVMENS</sequence>
<gene>
    <name evidence="2" type="ORF">GBAR_LOCUS14029</name>
</gene>
<name>A0AA35WKU5_GEOBA</name>
<dbReference type="EMBL" id="CASHTH010002052">
    <property type="protein sequence ID" value="CAI8024099.1"/>
    <property type="molecule type" value="Genomic_DNA"/>
</dbReference>
<proteinExistence type="predicted"/>
<protein>
    <submittedName>
        <fullName evidence="2">Uncharacterized protein K02A2.6</fullName>
    </submittedName>
</protein>
<keyword evidence="3" id="KW-1185">Reference proteome</keyword>
<dbReference type="InterPro" id="IPR000477">
    <property type="entry name" value="RT_dom"/>
</dbReference>